<keyword evidence="6" id="KW-1185">Reference proteome</keyword>
<feature type="transmembrane region" description="Helical" evidence="2">
    <location>
        <begin position="525"/>
        <end position="544"/>
    </location>
</feature>
<feature type="region of interest" description="Disordered" evidence="1">
    <location>
        <begin position="608"/>
        <end position="631"/>
    </location>
</feature>
<feature type="domain" description="Calcium channel YVC1-like C-terminal transmembrane" evidence="4">
    <location>
        <begin position="252"/>
        <end position="547"/>
    </location>
</feature>
<accession>A0A316V207</accession>
<dbReference type="OrthoDB" id="301415at2759"/>
<gene>
    <name evidence="5" type="ORF">FA14DRAFT_192668</name>
</gene>
<feature type="transmembrane region" description="Helical" evidence="2">
    <location>
        <begin position="265"/>
        <end position="282"/>
    </location>
</feature>
<dbReference type="RefSeq" id="XP_025351878.1">
    <property type="nucleotide sequence ID" value="XM_025501950.1"/>
</dbReference>
<name>A0A316V207_9BASI</name>
<dbReference type="GeneID" id="37023731"/>
<dbReference type="STRING" id="1280837.A0A316V207"/>
<evidence type="ECO:0008006" key="7">
    <source>
        <dbReference type="Google" id="ProtNLM"/>
    </source>
</evidence>
<dbReference type="InParanoid" id="A0A316V207"/>
<dbReference type="InterPro" id="IPR052971">
    <property type="entry name" value="TRP_calcium_channel"/>
</dbReference>
<dbReference type="PANTHER" id="PTHR35859:SF4">
    <property type="entry name" value="MEMBRANE CHANNEL PROTEIN, PUTATIVE (AFU_ORTHOLOGUE AFUA_6G11300)-RELATED"/>
    <property type="match status" value="1"/>
</dbReference>
<dbReference type="Pfam" id="PF23317">
    <property type="entry name" value="YVC1_C"/>
    <property type="match status" value="1"/>
</dbReference>
<feature type="transmembrane region" description="Helical" evidence="2">
    <location>
        <begin position="297"/>
        <end position="316"/>
    </location>
</feature>
<evidence type="ECO:0000259" key="4">
    <source>
        <dbReference type="Pfam" id="PF23317"/>
    </source>
</evidence>
<dbReference type="Proteomes" id="UP000245771">
    <property type="component" value="Unassembled WGS sequence"/>
</dbReference>
<dbReference type="InterPro" id="IPR056336">
    <property type="entry name" value="YVC1_C"/>
</dbReference>
<dbReference type="EMBL" id="KZ819607">
    <property type="protein sequence ID" value="PWN31576.1"/>
    <property type="molecule type" value="Genomic_DNA"/>
</dbReference>
<evidence type="ECO:0000256" key="1">
    <source>
        <dbReference type="SAM" id="MobiDB-lite"/>
    </source>
</evidence>
<feature type="transmembrane region" description="Helical" evidence="2">
    <location>
        <begin position="337"/>
        <end position="358"/>
    </location>
</feature>
<dbReference type="PANTHER" id="PTHR35859">
    <property type="entry name" value="NONSELECTIVE CATION CHANNEL PROTEIN"/>
    <property type="match status" value="1"/>
</dbReference>
<evidence type="ECO:0000313" key="5">
    <source>
        <dbReference type="EMBL" id="PWN31576.1"/>
    </source>
</evidence>
<evidence type="ECO:0000313" key="6">
    <source>
        <dbReference type="Proteomes" id="UP000245771"/>
    </source>
</evidence>
<reference evidence="5 6" key="1">
    <citation type="journal article" date="2018" name="Mol. Biol. Evol.">
        <title>Broad Genomic Sampling Reveals a Smut Pathogenic Ancestry of the Fungal Clade Ustilaginomycotina.</title>
        <authorList>
            <person name="Kijpornyongpan T."/>
            <person name="Mondo S.J."/>
            <person name="Barry K."/>
            <person name="Sandor L."/>
            <person name="Lee J."/>
            <person name="Lipzen A."/>
            <person name="Pangilinan J."/>
            <person name="LaButti K."/>
            <person name="Hainaut M."/>
            <person name="Henrissat B."/>
            <person name="Grigoriev I.V."/>
            <person name="Spatafora J.W."/>
            <person name="Aime M.C."/>
        </authorList>
    </citation>
    <scope>NUCLEOTIDE SEQUENCE [LARGE SCALE GENOMIC DNA]</scope>
    <source>
        <strain evidence="5 6">MCA 3882</strain>
    </source>
</reference>
<proteinExistence type="predicted"/>
<organism evidence="5 6">
    <name type="scientific">Meira miltonrushii</name>
    <dbReference type="NCBI Taxonomy" id="1280837"/>
    <lineage>
        <taxon>Eukaryota</taxon>
        <taxon>Fungi</taxon>
        <taxon>Dikarya</taxon>
        <taxon>Basidiomycota</taxon>
        <taxon>Ustilaginomycotina</taxon>
        <taxon>Exobasidiomycetes</taxon>
        <taxon>Exobasidiales</taxon>
        <taxon>Brachybasidiaceae</taxon>
        <taxon>Meira</taxon>
    </lineage>
</organism>
<keyword evidence="2" id="KW-0812">Transmembrane</keyword>
<feature type="transmembrane region" description="Helical" evidence="2">
    <location>
        <begin position="240"/>
        <end position="258"/>
    </location>
</feature>
<dbReference type="InterPro" id="IPR056337">
    <property type="entry name" value="LHD_YVC1"/>
</dbReference>
<dbReference type="Pfam" id="PF23190">
    <property type="entry name" value="LHD_TRPY1"/>
    <property type="match status" value="1"/>
</dbReference>
<feature type="domain" description="YVC1 N-terminal linker helical" evidence="3">
    <location>
        <begin position="47"/>
        <end position="229"/>
    </location>
</feature>
<sequence>MAEEGLAANSTAAAANQEAVVIHPTASKQQQKRVQVESRTVISSRNVTGLILRVRTLVQEWLSVEVEEESLTSAEGLLTEEAVDTFLAAGGDLGDVVPFALLEARKTFKRQVDDGDDGNLNDLRALACEILARRVVALIEANTTSNTGQHSHVSLSKRFVRLEEDGDEAQPSSALESAVDQNCVYFLSGPEAQRCAEEIWQGKLVQKFGEHRNVFFEPHHINDASFISRINPSRLSVPQYAYYSGLAIHIAFIVIYTFSTLEFTGLDAWEIVLWIFAAGYLVDDLTRWFKMGGLDKVISFWVLVDLCSDILFVAAFSVRITGWIEGKDAEKAYHYRLLAFQLLSCIAPLLWMQLLKLADGLQYFGVIQIVLLRMIKEAAAFFLLLLITAVGYAQSLFALDAADGHRVKGSVSVISNLLIQAILGQPDFEGPNKKFGAPFGTIIFYFYTFITVMLLANILVAFFASAYDKTVDAADSVFKAYFCSKVIASVRAPDQYVYLAPFNLLEAFLIAPFEPILPRKVYATINKYVQGVIFFIPLIVIAFYESNWQGSAAHRIYLEMIDDMPEERVRKLANVSGISNVKDPVIEGEEQQENAVISRTPFKQLASKLPSVKSGSEEKEESNGDQTVSNTDLAALMSELKALRSEIAALKK</sequence>
<keyword evidence="2" id="KW-1133">Transmembrane helix</keyword>
<dbReference type="AlphaFoldDB" id="A0A316V207"/>
<feature type="transmembrane region" description="Helical" evidence="2">
    <location>
        <begin position="442"/>
        <end position="467"/>
    </location>
</feature>
<keyword evidence="2" id="KW-0472">Membrane</keyword>
<evidence type="ECO:0000256" key="2">
    <source>
        <dbReference type="SAM" id="Phobius"/>
    </source>
</evidence>
<feature type="transmembrane region" description="Helical" evidence="2">
    <location>
        <begin position="378"/>
        <end position="399"/>
    </location>
</feature>
<evidence type="ECO:0000259" key="3">
    <source>
        <dbReference type="Pfam" id="PF23190"/>
    </source>
</evidence>
<protein>
    <recommendedName>
        <fullName evidence="7">Ion transport domain-containing protein</fullName>
    </recommendedName>
</protein>